<dbReference type="AlphaFoldDB" id="A0A558EQG0"/>
<dbReference type="InterPro" id="IPR032638">
    <property type="entry name" value="Porin_5"/>
</dbReference>
<protein>
    <recommendedName>
        <fullName evidence="4">Outer membrane receptor for ferric coprogen and ferric-rhodotorulic acid</fullName>
    </recommendedName>
</protein>
<name>A0A558EQG0_9RHOO</name>
<evidence type="ECO:0000313" key="2">
    <source>
        <dbReference type="EMBL" id="TVO78656.1"/>
    </source>
</evidence>
<gene>
    <name evidence="2" type="ORF">FHP89_05470</name>
</gene>
<comment type="caution">
    <text evidence="2">The sequence shown here is derived from an EMBL/GenBank/DDBJ whole genome shotgun (WGS) entry which is preliminary data.</text>
</comment>
<dbReference type="Pfam" id="PF16930">
    <property type="entry name" value="Porin_5"/>
    <property type="match status" value="1"/>
</dbReference>
<feature type="signal peptide" evidence="1">
    <location>
        <begin position="1"/>
        <end position="19"/>
    </location>
</feature>
<proteinExistence type="predicted"/>
<reference evidence="2 3" key="1">
    <citation type="submission" date="2019-07" db="EMBL/GenBank/DDBJ databases">
        <title>The pathways for chlorine oxyanion respiration interact through the shared metabolite chlorate.</title>
        <authorList>
            <person name="Barnum T.P."/>
            <person name="Cheng Y."/>
            <person name="Hill K.A."/>
            <person name="Lucas L.N."/>
            <person name="Carlson H.K."/>
            <person name="Coates J.D."/>
        </authorList>
    </citation>
    <scope>NUCLEOTIDE SEQUENCE [LARGE SCALE GENOMIC DNA]</scope>
    <source>
        <strain evidence="2 3">SFB-1</strain>
    </source>
</reference>
<feature type="chain" id="PRO_5022062031" description="Outer membrane receptor for ferric coprogen and ferric-rhodotorulic acid" evidence="1">
    <location>
        <begin position="20"/>
        <end position="561"/>
    </location>
</feature>
<evidence type="ECO:0000313" key="3">
    <source>
        <dbReference type="Proteomes" id="UP000318349"/>
    </source>
</evidence>
<evidence type="ECO:0008006" key="4">
    <source>
        <dbReference type="Google" id="ProtNLM"/>
    </source>
</evidence>
<dbReference type="Proteomes" id="UP000318349">
    <property type="component" value="Unassembled WGS sequence"/>
</dbReference>
<organism evidence="2 3">
    <name type="scientific">Denitromonas halophila</name>
    <dbReference type="NCBI Taxonomy" id="1629404"/>
    <lineage>
        <taxon>Bacteria</taxon>
        <taxon>Pseudomonadati</taxon>
        <taxon>Pseudomonadota</taxon>
        <taxon>Betaproteobacteria</taxon>
        <taxon>Rhodocyclales</taxon>
        <taxon>Zoogloeaceae</taxon>
        <taxon>Denitromonas</taxon>
    </lineage>
</organism>
<keyword evidence="1" id="KW-0732">Signal</keyword>
<dbReference type="EMBL" id="VMNI01000005">
    <property type="protein sequence ID" value="TVO78656.1"/>
    <property type="molecule type" value="Genomic_DNA"/>
</dbReference>
<accession>A0A558EQG0</accession>
<sequence>MKTLTFAIALALGSSTVLADERQSLEALQHTTMRLIDVLVENGVLKREQADAMVQEAQRRAAQDVARKAAEVPSAGALRIPYVPQIVRDQIRDEIKQEVLAEAREDRWAAPNAIPEWVSRIQWEGDVRLRFQSDRYADDNTSASNYANALGITPGTGIPAVSGSGAPYVTRNAGAADVSDNGTAIGNVTDDVNRWRVRARLGVLARLSNSVSAGVRMATGSTGDRVSTNQTLGQNLNKYSFVLDRAYINYAPFEWLKLSGGRIPNPWFATDLVWDDDLNFEGVAATASYPFKGGRISPFVTAGWFPLRPETPGQREDRSLQGVQFGLNLRAAEDVRFRFGVAQYDYQNIEGRVDNAYTLGVGAGASYGQYGYETGLRAKGNTLFTTNSSLDGTAFPAQSGSNPIWGLASKFKPLVLTATADLASFDPVHVMVSAEYVKNLAFDRDEIFRRTGLRMSDGSDRAYLLRLAVGMPSIKEVGDWNASITYRNVGSDSVVDAFTDSDFGLGGTNMKGYTLSFAYGLDNRTSLGLKYSSAKTVDSPTLLRGEQFGVDTLQLDLAVKF</sequence>
<evidence type="ECO:0000256" key="1">
    <source>
        <dbReference type="SAM" id="SignalP"/>
    </source>
</evidence>